<proteinExistence type="predicted"/>
<evidence type="ECO:0000313" key="1">
    <source>
        <dbReference type="EMBL" id="WUX54407.1"/>
    </source>
</evidence>
<protein>
    <submittedName>
        <fullName evidence="1">SUKH-4 family immunity protein</fullName>
    </submittedName>
</protein>
<keyword evidence="2" id="KW-1185">Reference proteome</keyword>
<gene>
    <name evidence="1" type="ORF">OG442_24225</name>
</gene>
<dbReference type="RefSeq" id="WP_329078014.1">
    <property type="nucleotide sequence ID" value="NZ_CP109495.1"/>
</dbReference>
<reference evidence="1" key="1">
    <citation type="submission" date="2022-10" db="EMBL/GenBank/DDBJ databases">
        <title>The complete genomes of actinobacterial strains from the NBC collection.</title>
        <authorList>
            <person name="Joergensen T.S."/>
            <person name="Alvarez Arevalo M."/>
            <person name="Sterndorff E.B."/>
            <person name="Faurdal D."/>
            <person name="Vuksanovic O."/>
            <person name="Mourched A.-S."/>
            <person name="Charusanti P."/>
            <person name="Shaw S."/>
            <person name="Blin K."/>
            <person name="Weber T."/>
        </authorList>
    </citation>
    <scope>NUCLEOTIDE SEQUENCE</scope>
    <source>
        <strain evidence="1">NBC_01432</strain>
    </source>
</reference>
<accession>A0ABZ2AC70</accession>
<dbReference type="Pfam" id="PF14435">
    <property type="entry name" value="SUKH-4"/>
    <property type="match status" value="1"/>
</dbReference>
<organism evidence="1 2">
    <name type="scientific">Streptomyces niveus</name>
    <name type="common">Streptomyces spheroides</name>
    <dbReference type="NCBI Taxonomy" id="193462"/>
    <lineage>
        <taxon>Bacteria</taxon>
        <taxon>Bacillati</taxon>
        <taxon>Actinomycetota</taxon>
        <taxon>Actinomycetes</taxon>
        <taxon>Kitasatosporales</taxon>
        <taxon>Streptomycetaceae</taxon>
        <taxon>Streptomyces</taxon>
    </lineage>
</organism>
<dbReference type="InterPro" id="IPR025851">
    <property type="entry name" value="SUKH-4"/>
</dbReference>
<evidence type="ECO:0000313" key="2">
    <source>
        <dbReference type="Proteomes" id="UP001432209"/>
    </source>
</evidence>
<dbReference type="EMBL" id="CP109495">
    <property type="protein sequence ID" value="WUX54407.1"/>
    <property type="molecule type" value="Genomic_DNA"/>
</dbReference>
<name>A0ABZ2AC70_STRNV</name>
<dbReference type="Proteomes" id="UP001432209">
    <property type="component" value="Chromosome"/>
</dbReference>
<sequence>MSTLTFDLSYDDLVDCFGPDRVERSVREDAAALGFTGPTLEFLCSTGIPSTLRAGVGAPGKEISLRAFGEMSREQWTVPEESRNWIILGNLSATTISLDTATGAVFGFDEGFEDPVALHADVSSLAYTIYAVKCALAEIAGLSAFDERNTVIQSVRQEIDDRDPLPFAHEDGEWNATLEEIAMGMWA</sequence>